<sequence>MAFPLGINSDGTILVGSSLNSQAVIWTSAEGATVVGDGEFWGVSEDGKIAGSLMNSAGKEEAVIWENGIITYLGNVPGGNSCDAFYSSGLVISSDGTTVVG</sequence>
<reference evidence="1" key="1">
    <citation type="submission" date="2018-05" db="EMBL/GenBank/DDBJ databases">
        <authorList>
            <person name="Lanie J.A."/>
            <person name="Ng W.-L."/>
            <person name="Kazmierczak K.M."/>
            <person name="Andrzejewski T.M."/>
            <person name="Davidsen T.M."/>
            <person name="Wayne K.J."/>
            <person name="Tettelin H."/>
            <person name="Glass J.I."/>
            <person name="Rusch D."/>
            <person name="Podicherti R."/>
            <person name="Tsui H.-C.T."/>
            <person name="Winkler M.E."/>
        </authorList>
    </citation>
    <scope>NUCLEOTIDE SEQUENCE</scope>
</reference>
<dbReference type="AlphaFoldDB" id="A0A382EL37"/>
<feature type="non-terminal residue" evidence="1">
    <location>
        <position position="101"/>
    </location>
</feature>
<proteinExistence type="predicted"/>
<dbReference type="EMBL" id="UINC01044835">
    <property type="protein sequence ID" value="SVB50814.1"/>
    <property type="molecule type" value="Genomic_DNA"/>
</dbReference>
<name>A0A382EL37_9ZZZZ</name>
<evidence type="ECO:0000313" key="1">
    <source>
        <dbReference type="EMBL" id="SVB50814.1"/>
    </source>
</evidence>
<accession>A0A382EL37</accession>
<gene>
    <name evidence="1" type="ORF">METZ01_LOCUS203668</name>
</gene>
<organism evidence="1">
    <name type="scientific">marine metagenome</name>
    <dbReference type="NCBI Taxonomy" id="408172"/>
    <lineage>
        <taxon>unclassified sequences</taxon>
        <taxon>metagenomes</taxon>
        <taxon>ecological metagenomes</taxon>
    </lineage>
</organism>
<protein>
    <submittedName>
        <fullName evidence="1">Uncharacterized protein</fullName>
    </submittedName>
</protein>